<feature type="chain" id="PRO_5045307585" evidence="2">
    <location>
        <begin position="17"/>
        <end position="977"/>
    </location>
</feature>
<evidence type="ECO:0000313" key="3">
    <source>
        <dbReference type="EMBL" id="WAR24884.1"/>
    </source>
</evidence>
<dbReference type="EMBL" id="CP111024">
    <property type="protein sequence ID" value="WAR24884.1"/>
    <property type="molecule type" value="Genomic_DNA"/>
</dbReference>
<dbReference type="Gene3D" id="3.30.450.20">
    <property type="entry name" value="PAS domain"/>
    <property type="match status" value="2"/>
</dbReference>
<feature type="transmembrane region" description="Helical" evidence="1">
    <location>
        <begin position="955"/>
        <end position="976"/>
    </location>
</feature>
<keyword evidence="1" id="KW-1133">Transmembrane helix</keyword>
<evidence type="ECO:0000256" key="2">
    <source>
        <dbReference type="SAM" id="SignalP"/>
    </source>
</evidence>
<dbReference type="PANTHER" id="PTHR10166">
    <property type="entry name" value="VOLTAGE-DEPENDENT CALCIUM CHANNEL SUBUNIT ALPHA-2/DELTA-RELATED"/>
    <property type="match status" value="1"/>
</dbReference>
<dbReference type="InterPro" id="IPR051173">
    <property type="entry name" value="Ca_channel_alpha-2/delta"/>
</dbReference>
<evidence type="ECO:0000256" key="1">
    <source>
        <dbReference type="SAM" id="Phobius"/>
    </source>
</evidence>
<keyword evidence="2" id="KW-0732">Signal</keyword>
<name>A0ABY7FUC9_MYAAR</name>
<proteinExistence type="predicted"/>
<gene>
    <name evidence="3" type="ORF">MAR_038553</name>
</gene>
<dbReference type="Proteomes" id="UP001164746">
    <property type="component" value="Chromosome 13"/>
</dbReference>
<accession>A0ABY7FUC9</accession>
<reference evidence="3" key="1">
    <citation type="submission" date="2022-11" db="EMBL/GenBank/DDBJ databases">
        <title>Centuries of genome instability and evolution in soft-shell clam transmissible cancer (bioRxiv).</title>
        <authorList>
            <person name="Hart S.F.M."/>
            <person name="Yonemitsu M.A."/>
            <person name="Giersch R.M."/>
            <person name="Beal B.F."/>
            <person name="Arriagada G."/>
            <person name="Davis B.W."/>
            <person name="Ostrander E.A."/>
            <person name="Goff S.P."/>
            <person name="Metzger M.J."/>
        </authorList>
    </citation>
    <scope>NUCLEOTIDE SEQUENCE</scope>
    <source>
        <strain evidence="3">MELC-2E11</strain>
        <tissue evidence="3">Siphon/mantle</tissue>
    </source>
</reference>
<dbReference type="Gene3D" id="3.40.50.410">
    <property type="entry name" value="von Willebrand factor, type A domain"/>
    <property type="match status" value="1"/>
</dbReference>
<keyword evidence="1" id="KW-0812">Transmembrane</keyword>
<dbReference type="InterPro" id="IPR036465">
    <property type="entry name" value="vWFA_dom_sf"/>
</dbReference>
<dbReference type="PANTHER" id="PTHR10166:SF43">
    <property type="entry name" value="VWA N-TERMINAL DOMAIN-CONTAINING PROTEIN"/>
    <property type="match status" value="1"/>
</dbReference>
<organism evidence="3 4">
    <name type="scientific">Mya arenaria</name>
    <name type="common">Soft-shell clam</name>
    <dbReference type="NCBI Taxonomy" id="6604"/>
    <lineage>
        <taxon>Eukaryota</taxon>
        <taxon>Metazoa</taxon>
        <taxon>Spiralia</taxon>
        <taxon>Lophotrochozoa</taxon>
        <taxon>Mollusca</taxon>
        <taxon>Bivalvia</taxon>
        <taxon>Autobranchia</taxon>
        <taxon>Heteroconchia</taxon>
        <taxon>Euheterodonta</taxon>
        <taxon>Imparidentia</taxon>
        <taxon>Neoheterodontei</taxon>
        <taxon>Myida</taxon>
        <taxon>Myoidea</taxon>
        <taxon>Myidae</taxon>
        <taxon>Mya</taxon>
    </lineage>
</organism>
<evidence type="ECO:0000313" key="4">
    <source>
        <dbReference type="Proteomes" id="UP001164746"/>
    </source>
</evidence>
<sequence length="977" mass="111287">MWCFCVILLFANFGDGKFPGEEKYEVGTLEGDVQNWAVLIENYILQLAYEGINQHYTQGYLDSAMYQPHTKNGEEIVRVVKDNLANYFEQKKTAAEKLMRQVQKLYDEFVQTNGSANVSWEQSSVKIADEVPRDDPGTIDTVYFTTMLDSLFKENQKADPTLRWHFYQTTVVSCEQKHMVPATIAHRKDLIKNIQDLKPGGTSELEAGFDRAFDLLKSNPRTGCQSVIVFATDGQDTDGEDVRCGPGYYTRSGYVPGPVCRYNWTKVWTIADAKNAYLSPQTRIFSYLIKEDAEKFPGKLACSHGGSLLKLTTGENLISQMSNYFEFLSTNAETTKALWTSPYLDAWGLGIMVTHAIPVISKITKRTIGVVGIDATLDKLENFLTKHQWGTVYSFLINNQGETIFHPKLKPSTNLLEDPIFIPIEKLEQNQRKNNEPLEFSLIVQDMKLGKEGSLRIDKATYYYAGLNNSEYSFAYSIADTDMEFLRSQEPTNRTIYKTSYFNLLKEYNSSLARSLLPLGTFEEIEVKENEPKYPGLRITDKYSTIFLAPMSYCDPIEYIYDDNLDRKTVEAHKWINSYEPDVGCEKGEQKFEQGVRADVLITQPIEEIWKSRKFESLSQIKWTNVGLRSGVFRTYPGHRSRRTYDPTKRPWYRRTSAAPHQISISTPYMDAAGVGKINTISQAVFEEVCYLSHAEDANDHRRCATERVEAVTGLDILYDDFQNKTMDSMEASDFKKSCGLLYDCPDGEPGCSTRCYLFDSNAYLIMDPDFLTASDLDESKYERVQLGKKEGEVMKDLIYKHAFIRRTERLDFQGSCRITPEEPKVTLEGIPKNPEEQDDYIRNKGPIPKFNSEFGCPSLMVTGNVSGPCMSGFYYVTTLPKTNLYLLVIENWKPYRQSLFYNFNCMITRSLVNSGAYRIINGTCQHQEASTLTLANQNKCPTLRNLRLPCSFNAGYRAAGGAALLLQLVIGYFFIT</sequence>
<keyword evidence="4" id="KW-1185">Reference proteome</keyword>
<dbReference type="SUPFAM" id="SSF53300">
    <property type="entry name" value="vWA-like"/>
    <property type="match status" value="1"/>
</dbReference>
<feature type="signal peptide" evidence="2">
    <location>
        <begin position="1"/>
        <end position="16"/>
    </location>
</feature>
<keyword evidence="1" id="KW-0472">Membrane</keyword>
<protein>
    <submittedName>
        <fullName evidence="3">CAHD1-like protein</fullName>
    </submittedName>
</protein>